<feature type="region of interest" description="Disordered" evidence="2">
    <location>
        <begin position="103"/>
        <end position="123"/>
    </location>
</feature>
<evidence type="ECO:0000256" key="1">
    <source>
        <dbReference type="ARBA" id="ARBA00022737"/>
    </source>
</evidence>
<feature type="compositionally biased region" description="Polar residues" evidence="2">
    <location>
        <begin position="103"/>
        <end position="112"/>
    </location>
</feature>
<feature type="compositionally biased region" description="Polar residues" evidence="2">
    <location>
        <begin position="19"/>
        <end position="38"/>
    </location>
</feature>
<organism evidence="4">
    <name type="scientific">Glycine soja</name>
    <name type="common">Wild soybean</name>
    <dbReference type="NCBI Taxonomy" id="3848"/>
    <lineage>
        <taxon>Eukaryota</taxon>
        <taxon>Viridiplantae</taxon>
        <taxon>Streptophyta</taxon>
        <taxon>Embryophyta</taxon>
        <taxon>Tracheophyta</taxon>
        <taxon>Spermatophyta</taxon>
        <taxon>Magnoliopsida</taxon>
        <taxon>eudicotyledons</taxon>
        <taxon>Gunneridae</taxon>
        <taxon>Pentapetalae</taxon>
        <taxon>rosids</taxon>
        <taxon>fabids</taxon>
        <taxon>Fabales</taxon>
        <taxon>Fabaceae</taxon>
        <taxon>Papilionoideae</taxon>
        <taxon>50 kb inversion clade</taxon>
        <taxon>NPAAA clade</taxon>
        <taxon>indigoferoid/millettioid clade</taxon>
        <taxon>Phaseoleae</taxon>
        <taxon>Glycine</taxon>
        <taxon>Glycine subgen. Soja</taxon>
    </lineage>
</organism>
<feature type="compositionally biased region" description="Basic and acidic residues" evidence="2">
    <location>
        <begin position="1"/>
        <end position="18"/>
    </location>
</feature>
<accession>A0A0B2SCR9</accession>
<dbReference type="EMBL" id="KN643181">
    <property type="protein sequence ID" value="KHN44546.1"/>
    <property type="molecule type" value="Genomic_DNA"/>
</dbReference>
<proteinExistence type="predicted"/>
<dbReference type="InterPro" id="IPR001660">
    <property type="entry name" value="SAM"/>
</dbReference>
<dbReference type="PANTHER" id="PTHR10627:SF74">
    <property type="entry name" value="OS08G0526500 PROTEIN"/>
    <property type="match status" value="1"/>
</dbReference>
<name>A0A0B2SCR9_GLYSO</name>
<dbReference type="Proteomes" id="UP000053555">
    <property type="component" value="Unassembled WGS sequence"/>
</dbReference>
<dbReference type="SUPFAM" id="SSF47769">
    <property type="entry name" value="SAM/Pointed domain"/>
    <property type="match status" value="1"/>
</dbReference>
<dbReference type="Pfam" id="PF00536">
    <property type="entry name" value="SAM_1"/>
    <property type="match status" value="1"/>
</dbReference>
<dbReference type="InterPro" id="IPR013761">
    <property type="entry name" value="SAM/pointed_sf"/>
</dbReference>
<dbReference type="CDD" id="cd09487">
    <property type="entry name" value="SAM_superfamily"/>
    <property type="match status" value="1"/>
</dbReference>
<protein>
    <recommendedName>
        <fullName evidence="3">SAM domain-containing protein</fullName>
    </recommendedName>
</protein>
<sequence length="303" mass="34232">MYADRMEGGARRPVKERLNNGNGVIGSTRQQQQRQITGKRSRQDDKWEHDLFDNDKPQITNCKVSAPDLRLKLQRKGLQLAAQSGKSSAPNMRDLHERLSGTMSPQLTNADQPKTKVVKSSSKSVGVEAPAVQIKRPADLTPKKSQKAGSSVDEFLRSLCLEKYLITFQAEEVDMTALNHMTDEDLKAMGIPMVSDFWLDEMKDDKLLVDNLQVSISEVPALDIPLMSLFLEFCMLVEFVSLEIISWNLSGLDDCRKRKRVREIISIASLTIVKLQETKLESFDALQDIRDLRFKDYGSSCLL</sequence>
<feature type="region of interest" description="Disordered" evidence="2">
    <location>
        <begin position="1"/>
        <end position="48"/>
    </location>
</feature>
<dbReference type="PANTHER" id="PTHR10627">
    <property type="entry name" value="SCP160"/>
    <property type="match status" value="1"/>
</dbReference>
<dbReference type="Gene3D" id="1.10.150.50">
    <property type="entry name" value="Transcription Factor, Ets-1"/>
    <property type="match status" value="1"/>
</dbReference>
<dbReference type="SUPFAM" id="SSF56219">
    <property type="entry name" value="DNase I-like"/>
    <property type="match status" value="1"/>
</dbReference>
<evidence type="ECO:0000259" key="3">
    <source>
        <dbReference type="PROSITE" id="PS50105"/>
    </source>
</evidence>
<dbReference type="AlphaFoldDB" id="A0A0B2SCR9"/>
<feature type="domain" description="SAM" evidence="3">
    <location>
        <begin position="147"/>
        <end position="191"/>
    </location>
</feature>
<evidence type="ECO:0000313" key="4">
    <source>
        <dbReference type="EMBL" id="KHN44546.1"/>
    </source>
</evidence>
<dbReference type="PROSITE" id="PS50105">
    <property type="entry name" value="SAM_DOMAIN"/>
    <property type="match status" value="1"/>
</dbReference>
<gene>
    <name evidence="4" type="ORF">glysoja_046737</name>
</gene>
<reference evidence="4" key="1">
    <citation type="submission" date="2014-07" db="EMBL/GenBank/DDBJ databases">
        <title>Identification of a novel salt tolerance gene in wild soybean by whole-genome sequencing.</title>
        <authorList>
            <person name="Lam H.-M."/>
            <person name="Qi X."/>
            <person name="Li M.-W."/>
            <person name="Liu X."/>
            <person name="Xie M."/>
            <person name="Ni M."/>
            <person name="Xu X."/>
        </authorList>
    </citation>
    <scope>NUCLEOTIDE SEQUENCE [LARGE SCALE GENOMIC DNA]</scope>
    <source>
        <tissue evidence="4">Root</tissue>
    </source>
</reference>
<keyword evidence="1" id="KW-0677">Repeat</keyword>
<dbReference type="InterPro" id="IPR036691">
    <property type="entry name" value="Endo/exonu/phosph_ase_sf"/>
</dbReference>
<dbReference type="Gene3D" id="3.60.10.10">
    <property type="entry name" value="Endonuclease/exonuclease/phosphatase"/>
    <property type="match status" value="1"/>
</dbReference>
<evidence type="ECO:0000256" key="2">
    <source>
        <dbReference type="SAM" id="MobiDB-lite"/>
    </source>
</evidence>